<organism evidence="2 3">
    <name type="scientific">Vigna unguiculata</name>
    <name type="common">Cowpea</name>
    <dbReference type="NCBI Taxonomy" id="3917"/>
    <lineage>
        <taxon>Eukaryota</taxon>
        <taxon>Viridiplantae</taxon>
        <taxon>Streptophyta</taxon>
        <taxon>Embryophyta</taxon>
        <taxon>Tracheophyta</taxon>
        <taxon>Spermatophyta</taxon>
        <taxon>Magnoliopsida</taxon>
        <taxon>eudicotyledons</taxon>
        <taxon>Gunneridae</taxon>
        <taxon>Pentapetalae</taxon>
        <taxon>rosids</taxon>
        <taxon>fabids</taxon>
        <taxon>Fabales</taxon>
        <taxon>Fabaceae</taxon>
        <taxon>Papilionoideae</taxon>
        <taxon>50 kb inversion clade</taxon>
        <taxon>NPAAA clade</taxon>
        <taxon>indigoferoid/millettioid clade</taxon>
        <taxon>Phaseoleae</taxon>
        <taxon>Vigna</taxon>
    </lineage>
</organism>
<protein>
    <submittedName>
        <fullName evidence="2">Uncharacterized protein</fullName>
    </submittedName>
</protein>
<sequence>MDGKRSSAESEEQSKQKRKAETVPFRKLFAFADCADITLMVVGSVGAMNLLQERVVAPLRVLLD</sequence>
<proteinExistence type="predicted"/>
<gene>
    <name evidence="2" type="ORF">DEO72_LG2g4020</name>
</gene>
<dbReference type="AlphaFoldDB" id="A0A4D6L590"/>
<accession>A0A4D6L590</accession>
<reference evidence="2 3" key="1">
    <citation type="submission" date="2019-04" db="EMBL/GenBank/DDBJ databases">
        <title>An improved genome assembly and genetic linkage map for asparagus bean, Vigna unguiculata ssp. sesquipedialis.</title>
        <authorList>
            <person name="Xia Q."/>
            <person name="Zhang R."/>
            <person name="Dong Y."/>
        </authorList>
    </citation>
    <scope>NUCLEOTIDE SEQUENCE [LARGE SCALE GENOMIC DNA]</scope>
    <source>
        <tissue evidence="2">Leaf</tissue>
    </source>
</reference>
<name>A0A4D6L590_VIGUN</name>
<evidence type="ECO:0000256" key="1">
    <source>
        <dbReference type="SAM" id="MobiDB-lite"/>
    </source>
</evidence>
<dbReference type="EMBL" id="CP039346">
    <property type="protein sequence ID" value="QCD83673.1"/>
    <property type="molecule type" value="Genomic_DNA"/>
</dbReference>
<feature type="region of interest" description="Disordered" evidence="1">
    <location>
        <begin position="1"/>
        <end position="20"/>
    </location>
</feature>
<evidence type="ECO:0000313" key="3">
    <source>
        <dbReference type="Proteomes" id="UP000501690"/>
    </source>
</evidence>
<keyword evidence="3" id="KW-1185">Reference proteome</keyword>
<dbReference type="Proteomes" id="UP000501690">
    <property type="component" value="Linkage Group LG2"/>
</dbReference>
<evidence type="ECO:0000313" key="2">
    <source>
        <dbReference type="EMBL" id="QCD83673.1"/>
    </source>
</evidence>